<dbReference type="InterPro" id="IPR050281">
    <property type="entry name" value="Flavin_monoamine_oxidase"/>
</dbReference>
<comment type="caution">
    <text evidence="2">The sequence shown here is derived from an EMBL/GenBank/DDBJ whole genome shotgun (WGS) entry which is preliminary data.</text>
</comment>
<reference evidence="2 3" key="1">
    <citation type="submission" date="2019-06" db="EMBL/GenBank/DDBJ databases">
        <title>Description of Kitasatospora acidophila sp. nov. isolated from pine grove soil, and reclassification of Streptomyces novaecaesareae to Kitasatospora novaeceasareae comb. nov.</title>
        <authorList>
            <person name="Kim M.J."/>
        </authorList>
    </citation>
    <scope>NUCLEOTIDE SEQUENCE [LARGE SCALE GENOMIC DNA]</scope>
    <source>
        <strain evidence="2 3">MMS16-CNU292</strain>
    </source>
</reference>
<name>A0A540VXE1_9ACTN</name>
<sequence length="551" mass="57652">MDQEPARPTTQLPATTRTGLPDGLGLAFWLEGEARRRGMPVAEVAGERAERAEHQLNRRQLLAAGAGAAAVAALPAATRAAAAPNSAAAPRIVIVGAGLAGLRCAHQLWTGHRPLAATVYEADTTHLGGRCWSLRGFFANDMVSEHGGSFISSTDTAVLRLAASFGLKTEYANGGSLDSGSYAGWFNGARYDGPQQQNDWVAEAYTAFAASYAAMGTPRWNSATAEAQRLDRLSCLDYLAEIGLPTGSALSQLIQSIQLQGGGEAAQSSAIGMIGFLGNSSTFDGGAGFDEKYHLVGGNDQLASRMVAQLPVGAVQQGYQLVAVVRNADGSYTCTFDCTGGGPPVCVPADHLVLALPFSTLRAVDLTRAGLTPLKLQAIQQQGMGQHAKLVTQVQAKTWPALGYNGVSNTAPSGYQTAWDGSVQLGRNGGPALLVNFPGGNTARSVLTGTAHGPAPAADVDWFLGQIEQVYPGTTAAFNGLAYEDHWSLDPWHLGSYHYYGVGQYTTFAGYEALQEGRIHFAGEHTDVDNATLNAAVASGERVAAEITAQV</sequence>
<dbReference type="Gene3D" id="3.50.50.60">
    <property type="entry name" value="FAD/NAD(P)-binding domain"/>
    <property type="match status" value="1"/>
</dbReference>
<accession>A0A540VXE1</accession>
<proteinExistence type="predicted"/>
<evidence type="ECO:0000259" key="1">
    <source>
        <dbReference type="Pfam" id="PF01593"/>
    </source>
</evidence>
<keyword evidence="3" id="KW-1185">Reference proteome</keyword>
<dbReference type="EMBL" id="VIGB01000003">
    <property type="protein sequence ID" value="TQF01432.1"/>
    <property type="molecule type" value="Genomic_DNA"/>
</dbReference>
<dbReference type="PANTHER" id="PTHR10742">
    <property type="entry name" value="FLAVIN MONOAMINE OXIDASE"/>
    <property type="match status" value="1"/>
</dbReference>
<dbReference type="InterPro" id="IPR036188">
    <property type="entry name" value="FAD/NAD-bd_sf"/>
</dbReference>
<gene>
    <name evidence="2" type="ORF">E6W39_03220</name>
</gene>
<dbReference type="PROSITE" id="PS51318">
    <property type="entry name" value="TAT"/>
    <property type="match status" value="1"/>
</dbReference>
<feature type="domain" description="Amine oxidase" evidence="1">
    <location>
        <begin position="99"/>
        <end position="547"/>
    </location>
</feature>
<protein>
    <submittedName>
        <fullName evidence="2">FAD-dependent oxidoreductase</fullName>
    </submittedName>
</protein>
<dbReference type="RefSeq" id="WP_141632164.1">
    <property type="nucleotide sequence ID" value="NZ_VIGB01000003.1"/>
</dbReference>
<dbReference type="InterPro" id="IPR006311">
    <property type="entry name" value="TAT_signal"/>
</dbReference>
<evidence type="ECO:0000313" key="3">
    <source>
        <dbReference type="Proteomes" id="UP000319103"/>
    </source>
</evidence>
<organism evidence="2 3">
    <name type="scientific">Kitasatospora acidiphila</name>
    <dbReference type="NCBI Taxonomy" id="2567942"/>
    <lineage>
        <taxon>Bacteria</taxon>
        <taxon>Bacillati</taxon>
        <taxon>Actinomycetota</taxon>
        <taxon>Actinomycetes</taxon>
        <taxon>Kitasatosporales</taxon>
        <taxon>Streptomycetaceae</taxon>
        <taxon>Kitasatospora</taxon>
    </lineage>
</organism>
<dbReference type="PANTHER" id="PTHR10742:SF410">
    <property type="entry name" value="LYSINE-SPECIFIC HISTONE DEMETHYLASE 2"/>
    <property type="match status" value="1"/>
</dbReference>
<dbReference type="AlphaFoldDB" id="A0A540VXE1"/>
<dbReference type="Pfam" id="PF01593">
    <property type="entry name" value="Amino_oxidase"/>
    <property type="match status" value="1"/>
</dbReference>
<evidence type="ECO:0000313" key="2">
    <source>
        <dbReference type="EMBL" id="TQF01432.1"/>
    </source>
</evidence>
<dbReference type="SUPFAM" id="SSF51905">
    <property type="entry name" value="FAD/NAD(P)-binding domain"/>
    <property type="match status" value="1"/>
</dbReference>
<dbReference type="Proteomes" id="UP000319103">
    <property type="component" value="Unassembled WGS sequence"/>
</dbReference>
<dbReference type="GO" id="GO:0016491">
    <property type="term" value="F:oxidoreductase activity"/>
    <property type="evidence" value="ECO:0007669"/>
    <property type="project" value="InterPro"/>
</dbReference>
<dbReference type="InterPro" id="IPR002937">
    <property type="entry name" value="Amino_oxidase"/>
</dbReference>
<dbReference type="Gene3D" id="1.10.405.10">
    <property type="entry name" value="Guanine Nucleotide Dissociation Inhibitor, domain 1"/>
    <property type="match status" value="1"/>
</dbReference>
<dbReference type="OrthoDB" id="8845488at2"/>
<dbReference type="Gene3D" id="3.90.660.10">
    <property type="match status" value="1"/>
</dbReference>